<organism evidence="2">
    <name type="scientific">Anguilla anguilla</name>
    <name type="common">European freshwater eel</name>
    <name type="synonym">Muraena anguilla</name>
    <dbReference type="NCBI Taxonomy" id="7936"/>
    <lineage>
        <taxon>Eukaryota</taxon>
        <taxon>Metazoa</taxon>
        <taxon>Chordata</taxon>
        <taxon>Craniata</taxon>
        <taxon>Vertebrata</taxon>
        <taxon>Euteleostomi</taxon>
        <taxon>Actinopterygii</taxon>
        <taxon>Neopterygii</taxon>
        <taxon>Teleostei</taxon>
        <taxon>Anguilliformes</taxon>
        <taxon>Anguillidae</taxon>
        <taxon>Anguilla</taxon>
    </lineage>
</organism>
<name>A0A0E9PVH0_ANGAN</name>
<dbReference type="EMBL" id="GBXM01099956">
    <property type="protein sequence ID" value="JAH08621.1"/>
    <property type="molecule type" value="Transcribed_RNA"/>
</dbReference>
<protein>
    <recommendedName>
        <fullName evidence="3">Secreted protein</fullName>
    </recommendedName>
</protein>
<sequence>MALMFIFIFMCMSSNIAYMNCTWMSCLCYLSHSNLRYSSFHFCSCDSMQVSGQQLFMLTRRYNRYNCRFGGNCVSFWWKALTVLGGGGGE</sequence>
<dbReference type="AlphaFoldDB" id="A0A0E9PVH0"/>
<proteinExistence type="predicted"/>
<evidence type="ECO:0008006" key="3">
    <source>
        <dbReference type="Google" id="ProtNLM"/>
    </source>
</evidence>
<evidence type="ECO:0000256" key="1">
    <source>
        <dbReference type="SAM" id="SignalP"/>
    </source>
</evidence>
<keyword evidence="1" id="KW-0732">Signal</keyword>
<feature type="chain" id="PRO_5002430859" description="Secreted protein" evidence="1">
    <location>
        <begin position="18"/>
        <end position="90"/>
    </location>
</feature>
<evidence type="ECO:0000313" key="2">
    <source>
        <dbReference type="EMBL" id="JAH08621.1"/>
    </source>
</evidence>
<feature type="signal peptide" evidence="1">
    <location>
        <begin position="1"/>
        <end position="17"/>
    </location>
</feature>
<reference evidence="2" key="1">
    <citation type="submission" date="2014-11" db="EMBL/GenBank/DDBJ databases">
        <authorList>
            <person name="Amaro Gonzalez C."/>
        </authorList>
    </citation>
    <scope>NUCLEOTIDE SEQUENCE</scope>
</reference>
<accession>A0A0E9PVH0</accession>
<reference evidence="2" key="2">
    <citation type="journal article" date="2015" name="Fish Shellfish Immunol.">
        <title>Early steps in the European eel (Anguilla anguilla)-Vibrio vulnificus interaction in the gills: Role of the RtxA13 toxin.</title>
        <authorList>
            <person name="Callol A."/>
            <person name="Pajuelo D."/>
            <person name="Ebbesson L."/>
            <person name="Teles M."/>
            <person name="MacKenzie S."/>
            <person name="Amaro C."/>
        </authorList>
    </citation>
    <scope>NUCLEOTIDE SEQUENCE</scope>
</reference>